<proteinExistence type="predicted"/>
<dbReference type="Proteomes" id="UP000823941">
    <property type="component" value="Chromosome 15"/>
</dbReference>
<dbReference type="PANTHER" id="PTHR11008:SF29">
    <property type="entry name" value="IP17226P"/>
    <property type="match status" value="1"/>
</dbReference>
<dbReference type="EMBL" id="JAHIBW010000015">
    <property type="protein sequence ID" value="KAG7304193.1"/>
    <property type="molecule type" value="Genomic_DNA"/>
</dbReference>
<organism evidence="1 2">
    <name type="scientific">Plutella xylostella</name>
    <name type="common">Diamondback moth</name>
    <name type="synonym">Plutella maculipennis</name>
    <dbReference type="NCBI Taxonomy" id="51655"/>
    <lineage>
        <taxon>Eukaryota</taxon>
        <taxon>Metazoa</taxon>
        <taxon>Ecdysozoa</taxon>
        <taxon>Arthropoda</taxon>
        <taxon>Hexapoda</taxon>
        <taxon>Insecta</taxon>
        <taxon>Pterygota</taxon>
        <taxon>Neoptera</taxon>
        <taxon>Endopterygota</taxon>
        <taxon>Lepidoptera</taxon>
        <taxon>Glossata</taxon>
        <taxon>Ditrysia</taxon>
        <taxon>Yponomeutoidea</taxon>
        <taxon>Plutellidae</taxon>
        <taxon>Plutella</taxon>
    </lineage>
</organism>
<evidence type="ECO:0000313" key="1">
    <source>
        <dbReference type="EMBL" id="KAG7304193.1"/>
    </source>
</evidence>
<name>A0ABQ7QJT0_PLUXY</name>
<reference evidence="1 2" key="1">
    <citation type="submission" date="2021-06" db="EMBL/GenBank/DDBJ databases">
        <title>A haploid diamondback moth (Plutella xylostella L.) genome assembly resolves 31 chromosomes and identifies a diamide resistance mutation.</title>
        <authorList>
            <person name="Ward C.M."/>
            <person name="Perry K.D."/>
            <person name="Baker G."/>
            <person name="Powis K."/>
            <person name="Heckel D.G."/>
            <person name="Baxter S.W."/>
        </authorList>
    </citation>
    <scope>NUCLEOTIDE SEQUENCE [LARGE SCALE GENOMIC DNA]</scope>
    <source>
        <strain evidence="1 2">LV</strain>
        <tissue evidence="1">Single pupa</tissue>
    </source>
</reference>
<dbReference type="InterPro" id="IPR038606">
    <property type="entry name" value="To_sf"/>
</dbReference>
<evidence type="ECO:0000313" key="2">
    <source>
        <dbReference type="Proteomes" id="UP000823941"/>
    </source>
</evidence>
<dbReference type="PANTHER" id="PTHR11008">
    <property type="entry name" value="PROTEIN TAKEOUT-LIKE PROTEIN"/>
    <property type="match status" value="1"/>
</dbReference>
<protein>
    <submittedName>
        <fullName evidence="1">Uncharacterized protein</fullName>
    </submittedName>
</protein>
<dbReference type="InterPro" id="IPR010562">
    <property type="entry name" value="Haemolymph_juvenile_hormone-bd"/>
</dbReference>
<keyword evidence="2" id="KW-1185">Reference proteome</keyword>
<accession>A0ABQ7QJT0</accession>
<gene>
    <name evidence="1" type="ORF">JYU34_011131</name>
</gene>
<comment type="caution">
    <text evidence="1">The sequence shown here is derived from an EMBL/GenBank/DDBJ whole genome shotgun (WGS) entry which is preliminary data.</text>
</comment>
<dbReference type="Pfam" id="PF06585">
    <property type="entry name" value="JHBP"/>
    <property type="match status" value="1"/>
</dbReference>
<sequence>MGPEKNNLFTSTNSVESAIMNSAVLFVAALVAVSSAYPQTAPAASPATLPHPVVVAVPKEDAARNPISDLVASLLERASAYLKEQGLDPFIYDKFEAGYALPVPSLFNVNLDVSDVRLFGLSNIVINRLSYGILSQRLTFDFSIPEIVFELGDLNLDVVVLSHLMQGKANGKVTITNVGVDGTVRVTPSIVSGIAIRELLIYFYIDGLNSEIDEQVNDFVNDPLLAAIIAHNKDIGEMIAIIVEKLIERFA</sequence>
<dbReference type="Gene3D" id="3.15.10.30">
    <property type="entry name" value="Haemolymph juvenile hormone binding protein"/>
    <property type="match status" value="1"/>
</dbReference>